<gene>
    <name evidence="1" type="ORF">HELGO_WM24232</name>
</gene>
<evidence type="ECO:0000313" key="1">
    <source>
        <dbReference type="EMBL" id="CAA6830189.1"/>
    </source>
</evidence>
<organism evidence="1">
    <name type="scientific">uncultured Thiotrichaceae bacterium</name>
    <dbReference type="NCBI Taxonomy" id="298394"/>
    <lineage>
        <taxon>Bacteria</taxon>
        <taxon>Pseudomonadati</taxon>
        <taxon>Pseudomonadota</taxon>
        <taxon>Gammaproteobacteria</taxon>
        <taxon>Thiotrichales</taxon>
        <taxon>Thiotrichaceae</taxon>
        <taxon>environmental samples</taxon>
    </lineage>
</organism>
<protein>
    <submittedName>
        <fullName evidence="1">Uncharacterized protein</fullName>
    </submittedName>
</protein>
<accession>A0A6S6UDZ0</accession>
<proteinExistence type="predicted"/>
<dbReference type="AlphaFoldDB" id="A0A6S6UDZ0"/>
<reference evidence="1" key="1">
    <citation type="submission" date="2020-01" db="EMBL/GenBank/DDBJ databases">
        <authorList>
            <person name="Meier V. D."/>
            <person name="Meier V D."/>
        </authorList>
    </citation>
    <scope>NUCLEOTIDE SEQUENCE</scope>
    <source>
        <strain evidence="1">HLG_WM_MAG_09</strain>
    </source>
</reference>
<sequence>MYEAIVKAAVALTNIRGRYAMSAALLDIEVARLAGLRDYAKNYGKSEWTADGQTVNTVELDNGEYKQMVVCLSDSTSHDITDQVSSSLTDLSCPSTDSSGLQVSIKCDIITITSEVPIVAVRALYKKSAAEIADWIVNDHPALLTSHLRWQLLADIDARSSGVAYNSYVGLLKTFAKEETI</sequence>
<name>A0A6S6UDZ0_9GAMM</name>
<dbReference type="EMBL" id="CACVAT010000567">
    <property type="protein sequence ID" value="CAA6830189.1"/>
    <property type="molecule type" value="Genomic_DNA"/>
</dbReference>